<reference evidence="13" key="2">
    <citation type="journal article" date="2010" name="Stand. Genomic Sci.">
        <title>Complete genome sequence of Thermaerobacter marianensis type strain (7p75aT).</title>
        <authorList>
            <person name="Han C."/>
            <person name="Gu W."/>
            <person name="Zhang X."/>
            <person name="Lapidus A."/>
            <person name="Nolan M."/>
            <person name="Copeland A."/>
            <person name="Lucas S."/>
            <person name="Glavina Del Rio T."/>
            <person name="Tice H."/>
            <person name="Cheng J."/>
            <person name="Tapia R."/>
            <person name="Goodwin L."/>
            <person name="Pitluck S."/>
            <person name="Pagani I."/>
            <person name="Ivanova N."/>
            <person name="Mavromatis K."/>
            <person name="Mikhailova N."/>
            <person name="Pati A."/>
            <person name="Chen A."/>
            <person name="Palaniappan K."/>
            <person name="Land M."/>
            <person name="Hauser L."/>
            <person name="Chang Y."/>
            <person name="Jeffries C."/>
            <person name="Schneider S."/>
            <person name="Rohde M."/>
            <person name="Goker M."/>
            <person name="Pukall R."/>
            <person name="Woyke T."/>
            <person name="Bristow J."/>
            <person name="Eisen J."/>
            <person name="Markowitz V."/>
            <person name="Hugenholtz P."/>
            <person name="Kyrpides N."/>
            <person name="Klenk H."/>
            <person name="Detter J."/>
        </authorList>
    </citation>
    <scope>NUCLEOTIDE SEQUENCE [LARGE SCALE GENOMIC DNA]</scope>
    <source>
        <strain evidence="13">ATCC 700841 / DSM 12885 / JCM 10246 / 7p75a</strain>
    </source>
</reference>
<dbReference type="PANTHER" id="PTHR13914:SF0">
    <property type="entry name" value="PROLINE DEHYDROGENASE 1, MITOCHONDRIAL"/>
    <property type="match status" value="1"/>
</dbReference>
<sequence length="309" mass="35765">MAEPHWSRQLIFTLAGNPAVTRFVTRYGMRLGASRFVAGEDLPSALQVARQLNDEGFPLAVQFLGEHVTRAEAAAEAVEEYLRLLSALEEHGIDAYISIKPSQMGLEVDEELAYANCRRILERTAAAGRFVRIEMEDSPYTEKTLRLYRRLREHFGTQDVGIVLQAYLYRSAEDLEALADLQPNIRFVKGAYNEPASVAYPDKAEVDRNYRQLVQRHLERGHYAAIATHDDRLMEDLLGFIEARGIPRDRFEFQMLYGIRPQLQRQMRDRGYRMRVYIPYGRDWYGYFVRRLAERPANVGFVLRNLIRG</sequence>
<comment type="catalytic activity">
    <reaction evidence="8">
        <text>L-proline + a quinone = (S)-1-pyrroline-5-carboxylate + a quinol + H(+)</text>
        <dbReference type="Rhea" id="RHEA:23784"/>
        <dbReference type="ChEBI" id="CHEBI:15378"/>
        <dbReference type="ChEBI" id="CHEBI:17388"/>
        <dbReference type="ChEBI" id="CHEBI:24646"/>
        <dbReference type="ChEBI" id="CHEBI:60039"/>
        <dbReference type="ChEBI" id="CHEBI:132124"/>
        <dbReference type="EC" id="1.5.5.2"/>
    </reaction>
</comment>
<feature type="binding site" evidence="9">
    <location>
        <position position="290"/>
    </location>
    <ligand>
        <name>substrate</name>
    </ligand>
</feature>
<dbReference type="PIRSF" id="PIRSF000196">
    <property type="entry name" value="Pro_dehydrog"/>
    <property type="match status" value="1"/>
</dbReference>
<evidence type="ECO:0000256" key="2">
    <source>
        <dbReference type="ARBA" id="ARBA00012695"/>
    </source>
</evidence>
<evidence type="ECO:0000256" key="6">
    <source>
        <dbReference type="ARBA" id="ARBA00023002"/>
    </source>
</evidence>
<dbReference type="PANTHER" id="PTHR13914">
    <property type="entry name" value="PROLINE OXIDASE"/>
    <property type="match status" value="1"/>
</dbReference>
<keyword evidence="3" id="KW-0285">Flavoprotein</keyword>
<name>E6SHE6_THEM7</name>
<keyword evidence="6 12" id="KW-0560">Oxidoreductase</keyword>
<comment type="pathway">
    <text evidence="1">Amino-acid degradation; L-proline degradation into L-glutamate; L-glutamate from L-proline: step 1/2.</text>
</comment>
<feature type="binding site" evidence="10">
    <location>
        <position position="135"/>
    </location>
    <ligand>
        <name>FAD</name>
        <dbReference type="ChEBI" id="CHEBI:57692"/>
    </ligand>
</feature>
<evidence type="ECO:0000256" key="1">
    <source>
        <dbReference type="ARBA" id="ARBA00004739"/>
    </source>
</evidence>
<evidence type="ECO:0000256" key="4">
    <source>
        <dbReference type="ARBA" id="ARBA00022741"/>
    </source>
</evidence>
<dbReference type="KEGG" id="tmr:Tmar_0589"/>
<keyword evidence="7" id="KW-0642">Proline metabolism</keyword>
<dbReference type="Pfam" id="PF01619">
    <property type="entry name" value="Pro_dh"/>
    <property type="match status" value="1"/>
</dbReference>
<protein>
    <recommendedName>
        <fullName evidence="2">proline dehydrogenase</fullName>
        <ecNumber evidence="2">1.5.5.2</ecNumber>
    </recommendedName>
</protein>
<evidence type="ECO:0000256" key="7">
    <source>
        <dbReference type="ARBA" id="ARBA00023062"/>
    </source>
</evidence>
<organism evidence="12 13">
    <name type="scientific">Thermaerobacter marianensis (strain ATCC 700841 / DSM 12885 / JCM 10246 / 7p75a)</name>
    <dbReference type="NCBI Taxonomy" id="644966"/>
    <lineage>
        <taxon>Bacteria</taxon>
        <taxon>Bacillati</taxon>
        <taxon>Bacillota</taxon>
        <taxon>Clostridia</taxon>
        <taxon>Eubacteriales</taxon>
        <taxon>Clostridiales Family XVII. Incertae Sedis</taxon>
        <taxon>Thermaerobacter</taxon>
    </lineage>
</organism>
<evidence type="ECO:0000313" key="12">
    <source>
        <dbReference type="EMBL" id="ADU50710.1"/>
    </source>
</evidence>
<dbReference type="GO" id="GO:0010133">
    <property type="term" value="P:L-proline catabolic process to L-glutamate"/>
    <property type="evidence" value="ECO:0007669"/>
    <property type="project" value="UniProtKB-UniPathway"/>
</dbReference>
<dbReference type="InterPro" id="IPR002872">
    <property type="entry name" value="Proline_DH_dom"/>
</dbReference>
<proteinExistence type="predicted"/>
<dbReference type="Gene3D" id="3.20.20.220">
    <property type="match status" value="1"/>
</dbReference>
<feature type="binding site" evidence="10">
    <location>
        <position position="203"/>
    </location>
    <ligand>
        <name>FAD</name>
        <dbReference type="ChEBI" id="CHEBI:57692"/>
    </ligand>
</feature>
<dbReference type="UniPathway" id="UPA00261">
    <property type="reaction ID" value="UER00373"/>
</dbReference>
<dbReference type="InterPro" id="IPR015659">
    <property type="entry name" value="Proline_oxidase"/>
</dbReference>
<dbReference type="EMBL" id="CP002344">
    <property type="protein sequence ID" value="ADU50710.1"/>
    <property type="molecule type" value="Genomic_DNA"/>
</dbReference>
<feature type="domain" description="Proline dehydrogenase" evidence="11">
    <location>
        <begin position="46"/>
        <end position="302"/>
    </location>
</feature>
<accession>E6SHE6</accession>
<dbReference type="HOGENOM" id="CLU_061158_0_0_9"/>
<evidence type="ECO:0000256" key="8">
    <source>
        <dbReference type="ARBA" id="ARBA00048779"/>
    </source>
</evidence>
<dbReference type="AlphaFoldDB" id="E6SHE6"/>
<dbReference type="InterPro" id="IPR008219">
    <property type="entry name" value="PRODH_bac_arc"/>
</dbReference>
<dbReference type="GO" id="GO:0004657">
    <property type="term" value="F:proline dehydrogenase activity"/>
    <property type="evidence" value="ECO:0007669"/>
    <property type="project" value="UniProtKB-EC"/>
</dbReference>
<evidence type="ECO:0000256" key="10">
    <source>
        <dbReference type="PIRSR" id="PIRSR000196-2"/>
    </source>
</evidence>
<reference evidence="12 13" key="1">
    <citation type="journal article" date="2010" name="Stand. Genomic Sci.">
        <title>Complete genome sequence of Thermaerobacter marianensis type strain (7p75a).</title>
        <authorList>
            <person name="Han C."/>
            <person name="Gu W."/>
            <person name="Zhang X."/>
            <person name="Lapidus A."/>
            <person name="Nolan M."/>
            <person name="Copeland A."/>
            <person name="Lucas S."/>
            <person name="Del Rio T.G."/>
            <person name="Tice H."/>
            <person name="Cheng J.F."/>
            <person name="Tapia R."/>
            <person name="Goodwin L."/>
            <person name="Pitluck S."/>
            <person name="Pagani I."/>
            <person name="Ivanova N."/>
            <person name="Mavromatis K."/>
            <person name="Mikhailova N."/>
            <person name="Pati A."/>
            <person name="Chen A."/>
            <person name="Palaniappan K."/>
            <person name="Land M."/>
            <person name="Hauser L."/>
            <person name="Chang Y.J."/>
            <person name="Jeffries C.D."/>
            <person name="Schneider S."/>
            <person name="Rohde M."/>
            <person name="Goker M."/>
            <person name="Pukall R."/>
            <person name="Woyke T."/>
            <person name="Bristow J."/>
            <person name="Eisen J.A."/>
            <person name="Markowitz V."/>
            <person name="Hugenholtz P."/>
            <person name="Kyrpides N.C."/>
            <person name="Klenk H.P."/>
            <person name="Detter J.C."/>
        </authorList>
    </citation>
    <scope>NUCLEOTIDE SEQUENCE [LARGE SCALE GENOMIC DNA]</scope>
    <source>
        <strain evidence="13">ATCC 700841 / DSM 12885 / JCM 10246 / 7p75a</strain>
    </source>
</reference>
<feature type="binding site" evidence="10">
    <location>
        <position position="165"/>
    </location>
    <ligand>
        <name>FAD</name>
        <dbReference type="ChEBI" id="CHEBI:57692"/>
    </ligand>
</feature>
<evidence type="ECO:0000256" key="9">
    <source>
        <dbReference type="PIRSR" id="PIRSR000196-1"/>
    </source>
</evidence>
<evidence type="ECO:0000256" key="3">
    <source>
        <dbReference type="ARBA" id="ARBA00022630"/>
    </source>
</evidence>
<dbReference type="RefSeq" id="WP_013495015.1">
    <property type="nucleotide sequence ID" value="NC_014831.1"/>
</dbReference>
<dbReference type="eggNOG" id="COG0506">
    <property type="taxonomic scope" value="Bacteria"/>
</dbReference>
<keyword evidence="5 10" id="KW-0274">FAD</keyword>
<dbReference type="SUPFAM" id="SSF51730">
    <property type="entry name" value="FAD-linked oxidoreductase"/>
    <property type="match status" value="1"/>
</dbReference>
<feature type="binding site" evidence="10">
    <location>
        <begin position="189"/>
        <end position="191"/>
    </location>
    <ligand>
        <name>FAD</name>
        <dbReference type="ChEBI" id="CHEBI:57692"/>
    </ligand>
</feature>
<keyword evidence="4 10" id="KW-0547">Nucleotide-binding</keyword>
<comment type="cofactor">
    <cofactor evidence="10">
        <name>FAD</name>
        <dbReference type="ChEBI" id="CHEBI:57692"/>
    </cofactor>
    <text evidence="10">Binds 1 FAD per subunit.</text>
</comment>
<keyword evidence="13" id="KW-1185">Reference proteome</keyword>
<feature type="binding site" evidence="10">
    <location>
        <begin position="228"/>
        <end position="229"/>
    </location>
    <ligand>
        <name>FAD</name>
        <dbReference type="ChEBI" id="CHEBI:57692"/>
    </ligand>
</feature>
<dbReference type="OrthoDB" id="9773461at2"/>
<evidence type="ECO:0000259" key="11">
    <source>
        <dbReference type="Pfam" id="PF01619"/>
    </source>
</evidence>
<feature type="binding site" evidence="9">
    <location>
        <position position="100"/>
    </location>
    <ligand>
        <name>substrate</name>
    </ligand>
</feature>
<dbReference type="InterPro" id="IPR029041">
    <property type="entry name" value="FAD-linked_oxidoreductase-like"/>
</dbReference>
<dbReference type="EC" id="1.5.5.2" evidence="2"/>
<feature type="binding site" evidence="9">
    <location>
        <position position="291"/>
    </location>
    <ligand>
        <name>substrate</name>
    </ligand>
</feature>
<dbReference type="Proteomes" id="UP000008915">
    <property type="component" value="Chromosome"/>
</dbReference>
<evidence type="ECO:0000256" key="5">
    <source>
        <dbReference type="ARBA" id="ARBA00022827"/>
    </source>
</evidence>
<dbReference type="STRING" id="644966.Tmar_0589"/>
<gene>
    <name evidence="12" type="ordered locus">Tmar_0589</name>
</gene>
<evidence type="ECO:0000313" key="13">
    <source>
        <dbReference type="Proteomes" id="UP000008915"/>
    </source>
</evidence>
<dbReference type="GO" id="GO:0000166">
    <property type="term" value="F:nucleotide binding"/>
    <property type="evidence" value="ECO:0007669"/>
    <property type="project" value="UniProtKB-KW"/>
</dbReference>